<dbReference type="EMBL" id="SLWV01000007">
    <property type="protein sequence ID" value="TCO76896.1"/>
    <property type="molecule type" value="Genomic_DNA"/>
</dbReference>
<dbReference type="SUPFAM" id="SSF158472">
    <property type="entry name" value="HAMP domain-like"/>
    <property type="match status" value="1"/>
</dbReference>
<keyword evidence="5" id="KW-0597">Phosphoprotein</keyword>
<dbReference type="Gene3D" id="6.10.340.10">
    <property type="match status" value="1"/>
</dbReference>
<proteinExistence type="predicted"/>
<evidence type="ECO:0000256" key="13">
    <source>
        <dbReference type="ARBA" id="ARBA00023136"/>
    </source>
</evidence>
<feature type="transmembrane region" description="Helical" evidence="15">
    <location>
        <begin position="163"/>
        <end position="183"/>
    </location>
</feature>
<organism evidence="18 19">
    <name type="scientific">Marinisporobacter balticus</name>
    <dbReference type="NCBI Taxonomy" id="2018667"/>
    <lineage>
        <taxon>Bacteria</taxon>
        <taxon>Bacillati</taxon>
        <taxon>Bacillota</taxon>
        <taxon>Clostridia</taxon>
        <taxon>Peptostreptococcales</taxon>
        <taxon>Thermotaleaceae</taxon>
        <taxon>Marinisporobacter</taxon>
    </lineage>
</organism>
<dbReference type="OrthoDB" id="335833at2"/>
<keyword evidence="11 15" id="KW-1133">Transmembrane helix</keyword>
<evidence type="ECO:0000256" key="15">
    <source>
        <dbReference type="SAM" id="Phobius"/>
    </source>
</evidence>
<evidence type="ECO:0000256" key="5">
    <source>
        <dbReference type="ARBA" id="ARBA00022553"/>
    </source>
</evidence>
<dbReference type="InterPro" id="IPR003661">
    <property type="entry name" value="HisK_dim/P_dom"/>
</dbReference>
<dbReference type="GO" id="GO:0000155">
    <property type="term" value="F:phosphorelay sensor kinase activity"/>
    <property type="evidence" value="ECO:0007669"/>
    <property type="project" value="InterPro"/>
</dbReference>
<comment type="caution">
    <text evidence="18">The sequence shown here is derived from an EMBL/GenBank/DDBJ whole genome shotgun (WGS) entry which is preliminary data.</text>
</comment>
<evidence type="ECO:0000256" key="11">
    <source>
        <dbReference type="ARBA" id="ARBA00022989"/>
    </source>
</evidence>
<feature type="coiled-coil region" evidence="14">
    <location>
        <begin position="229"/>
        <end position="256"/>
    </location>
</feature>
<dbReference type="SMART" id="SM00387">
    <property type="entry name" value="HATPase_c"/>
    <property type="match status" value="1"/>
</dbReference>
<dbReference type="EC" id="2.7.13.3" evidence="3"/>
<dbReference type="PANTHER" id="PTHR45528">
    <property type="entry name" value="SENSOR HISTIDINE KINASE CPXA"/>
    <property type="match status" value="1"/>
</dbReference>
<feature type="domain" description="Histidine kinase" evidence="16">
    <location>
        <begin position="256"/>
        <end position="473"/>
    </location>
</feature>
<keyword evidence="13 15" id="KW-0472">Membrane</keyword>
<dbReference type="GO" id="GO:0005524">
    <property type="term" value="F:ATP binding"/>
    <property type="evidence" value="ECO:0007669"/>
    <property type="project" value="UniProtKB-KW"/>
</dbReference>
<evidence type="ECO:0000256" key="9">
    <source>
        <dbReference type="ARBA" id="ARBA00022777"/>
    </source>
</evidence>
<dbReference type="RefSeq" id="WP_132244185.1">
    <property type="nucleotide sequence ID" value="NZ_SLWV01000007.1"/>
</dbReference>
<accession>A0A4R2KZS6</accession>
<dbReference type="Pfam" id="PF00512">
    <property type="entry name" value="HisKA"/>
    <property type="match status" value="1"/>
</dbReference>
<dbReference type="PROSITE" id="PS50109">
    <property type="entry name" value="HIS_KIN"/>
    <property type="match status" value="1"/>
</dbReference>
<keyword evidence="8" id="KW-0547">Nucleotide-binding</keyword>
<dbReference type="PRINTS" id="PR00344">
    <property type="entry name" value="BCTRLSENSOR"/>
</dbReference>
<dbReference type="Pfam" id="PF02518">
    <property type="entry name" value="HATPase_c"/>
    <property type="match status" value="1"/>
</dbReference>
<evidence type="ECO:0000256" key="8">
    <source>
        <dbReference type="ARBA" id="ARBA00022741"/>
    </source>
</evidence>
<protein>
    <recommendedName>
        <fullName evidence="3">histidine kinase</fullName>
        <ecNumber evidence="3">2.7.13.3</ecNumber>
    </recommendedName>
</protein>
<sequence>MKDKKSINSFLFKNYMIMFLIIVVTFILTVYVTDFILEKVIYRNIENNKELKDIYKIPFEEMDTRYIEMMDCWIEILDENKKVIYVKGKKLDQIYQYDERFLYDQAAIHADRKKYPYWYNISPVDGPGGEPYLYVFKWPINKFHFAVTPELLNTEKWNSIGNVIYGTLLIFFFFFLLISLTLYSRFTGKYIRVPLIHLTKGIREMEKQNYSTRLNFHAQREFGEIRDAFNKMASKLEKVEIEKRKLEKSKQRIIVDISHDLKTPITSIYGFSKLIYDGEAKTKKDVKKYLKYIYNKAFHVSNLIDDFFKYAKLEDENFEFNYIADDFAEWLRQIVGEFYPEIEKKNFNLNIDISHKPIRIHFDKKQMTRAVTNILSNALKYNPPKTNLYIHCYDEDEYVKLIISDDGVGIREELRNVIFDSFVRGDRSRSTQDGSGLGLSITKKIIERHKGTITLSSNEEAITVFTIHLKKEIERSEKFEEAIMHTSRNTSNQ</sequence>
<evidence type="ECO:0000259" key="16">
    <source>
        <dbReference type="PROSITE" id="PS50109"/>
    </source>
</evidence>
<dbReference type="AlphaFoldDB" id="A0A4R2KZS6"/>
<dbReference type="SMART" id="SM00388">
    <property type="entry name" value="HisKA"/>
    <property type="match status" value="1"/>
</dbReference>
<dbReference type="SUPFAM" id="SSF55874">
    <property type="entry name" value="ATPase domain of HSP90 chaperone/DNA topoisomerase II/histidine kinase"/>
    <property type="match status" value="1"/>
</dbReference>
<evidence type="ECO:0000256" key="4">
    <source>
        <dbReference type="ARBA" id="ARBA00022475"/>
    </source>
</evidence>
<dbReference type="Gene3D" id="1.10.287.130">
    <property type="match status" value="1"/>
</dbReference>
<dbReference type="Pfam" id="PF00672">
    <property type="entry name" value="HAMP"/>
    <property type="match status" value="1"/>
</dbReference>
<comment type="catalytic activity">
    <reaction evidence="1">
        <text>ATP + protein L-histidine = ADP + protein N-phospho-L-histidine.</text>
        <dbReference type="EC" id="2.7.13.3"/>
    </reaction>
</comment>
<dbReference type="PANTHER" id="PTHR45528:SF1">
    <property type="entry name" value="SENSOR HISTIDINE KINASE CPXA"/>
    <property type="match status" value="1"/>
</dbReference>
<name>A0A4R2KZS6_9FIRM</name>
<dbReference type="GO" id="GO:0005886">
    <property type="term" value="C:plasma membrane"/>
    <property type="evidence" value="ECO:0007669"/>
    <property type="project" value="UniProtKB-SubCell"/>
</dbReference>
<evidence type="ECO:0000256" key="3">
    <source>
        <dbReference type="ARBA" id="ARBA00012438"/>
    </source>
</evidence>
<keyword evidence="19" id="KW-1185">Reference proteome</keyword>
<evidence type="ECO:0000256" key="10">
    <source>
        <dbReference type="ARBA" id="ARBA00022840"/>
    </source>
</evidence>
<keyword evidence="6" id="KW-0808">Transferase</keyword>
<evidence type="ECO:0000256" key="2">
    <source>
        <dbReference type="ARBA" id="ARBA00004651"/>
    </source>
</evidence>
<keyword evidence="10" id="KW-0067">ATP-binding</keyword>
<keyword evidence="14" id="KW-0175">Coiled coil</keyword>
<dbReference type="PROSITE" id="PS50885">
    <property type="entry name" value="HAMP"/>
    <property type="match status" value="1"/>
</dbReference>
<comment type="subcellular location">
    <subcellularLocation>
        <location evidence="2">Cell membrane</location>
        <topology evidence="2">Multi-pass membrane protein</topology>
    </subcellularLocation>
</comment>
<dbReference type="CDD" id="cd00075">
    <property type="entry name" value="HATPase"/>
    <property type="match status" value="1"/>
</dbReference>
<keyword evidence="9 18" id="KW-0418">Kinase</keyword>
<dbReference type="SMART" id="SM00304">
    <property type="entry name" value="HAMP"/>
    <property type="match status" value="1"/>
</dbReference>
<dbReference type="InterPro" id="IPR003594">
    <property type="entry name" value="HATPase_dom"/>
</dbReference>
<feature type="domain" description="HAMP" evidence="17">
    <location>
        <begin position="189"/>
        <end position="241"/>
    </location>
</feature>
<reference evidence="18 19" key="1">
    <citation type="submission" date="2019-03" db="EMBL/GenBank/DDBJ databases">
        <title>Genomic Encyclopedia of Type Strains, Phase IV (KMG-IV): sequencing the most valuable type-strain genomes for metagenomic binning, comparative biology and taxonomic classification.</title>
        <authorList>
            <person name="Goeker M."/>
        </authorList>
    </citation>
    <scope>NUCLEOTIDE SEQUENCE [LARGE SCALE GENOMIC DNA]</scope>
    <source>
        <strain evidence="18 19">DSM 102940</strain>
    </source>
</reference>
<evidence type="ECO:0000256" key="6">
    <source>
        <dbReference type="ARBA" id="ARBA00022679"/>
    </source>
</evidence>
<keyword evidence="12" id="KW-0902">Two-component regulatory system</keyword>
<dbReference type="InterPro" id="IPR036890">
    <property type="entry name" value="HATPase_C_sf"/>
</dbReference>
<evidence type="ECO:0000256" key="1">
    <source>
        <dbReference type="ARBA" id="ARBA00000085"/>
    </source>
</evidence>
<dbReference type="InterPro" id="IPR003660">
    <property type="entry name" value="HAMP_dom"/>
</dbReference>
<keyword evidence="7 15" id="KW-0812">Transmembrane</keyword>
<dbReference type="InterPro" id="IPR050398">
    <property type="entry name" value="HssS/ArlS-like"/>
</dbReference>
<evidence type="ECO:0000256" key="14">
    <source>
        <dbReference type="SAM" id="Coils"/>
    </source>
</evidence>
<feature type="transmembrane region" description="Helical" evidence="15">
    <location>
        <begin position="12"/>
        <end position="32"/>
    </location>
</feature>
<evidence type="ECO:0000256" key="12">
    <source>
        <dbReference type="ARBA" id="ARBA00023012"/>
    </source>
</evidence>
<dbReference type="Proteomes" id="UP000294919">
    <property type="component" value="Unassembled WGS sequence"/>
</dbReference>
<gene>
    <name evidence="18" type="ORF">EV214_10753</name>
</gene>
<dbReference type="Gene3D" id="3.30.565.10">
    <property type="entry name" value="Histidine kinase-like ATPase, C-terminal domain"/>
    <property type="match status" value="1"/>
</dbReference>
<evidence type="ECO:0000259" key="17">
    <source>
        <dbReference type="PROSITE" id="PS50885"/>
    </source>
</evidence>
<dbReference type="InterPro" id="IPR005467">
    <property type="entry name" value="His_kinase_dom"/>
</dbReference>
<dbReference type="SUPFAM" id="SSF47384">
    <property type="entry name" value="Homodimeric domain of signal transducing histidine kinase"/>
    <property type="match status" value="1"/>
</dbReference>
<dbReference type="FunFam" id="3.30.565.10:FF:000006">
    <property type="entry name" value="Sensor histidine kinase WalK"/>
    <property type="match status" value="1"/>
</dbReference>
<dbReference type="InterPro" id="IPR004358">
    <property type="entry name" value="Sig_transdc_His_kin-like_C"/>
</dbReference>
<dbReference type="CDD" id="cd00082">
    <property type="entry name" value="HisKA"/>
    <property type="match status" value="1"/>
</dbReference>
<evidence type="ECO:0000313" key="18">
    <source>
        <dbReference type="EMBL" id="TCO76896.1"/>
    </source>
</evidence>
<keyword evidence="4" id="KW-1003">Cell membrane</keyword>
<dbReference type="InterPro" id="IPR036097">
    <property type="entry name" value="HisK_dim/P_sf"/>
</dbReference>
<evidence type="ECO:0000256" key="7">
    <source>
        <dbReference type="ARBA" id="ARBA00022692"/>
    </source>
</evidence>
<evidence type="ECO:0000313" key="19">
    <source>
        <dbReference type="Proteomes" id="UP000294919"/>
    </source>
</evidence>
<dbReference type="CDD" id="cd06225">
    <property type="entry name" value="HAMP"/>
    <property type="match status" value="1"/>
</dbReference>